<keyword evidence="1" id="KW-0812">Transmembrane</keyword>
<name>A0A6G4WA86_9HYPH</name>
<protein>
    <submittedName>
        <fullName evidence="2">Uncharacterized protein</fullName>
    </submittedName>
</protein>
<evidence type="ECO:0000313" key="2">
    <source>
        <dbReference type="EMBL" id="NGO51123.1"/>
    </source>
</evidence>
<dbReference type="AlphaFoldDB" id="A0A6G4WA86"/>
<reference evidence="2 3" key="1">
    <citation type="submission" date="2020-02" db="EMBL/GenBank/DDBJ databases">
        <title>Genome sequence of strain CCNWXJ40-4.</title>
        <authorList>
            <person name="Gao J."/>
            <person name="Sun J."/>
        </authorList>
    </citation>
    <scope>NUCLEOTIDE SEQUENCE [LARGE SCALE GENOMIC DNA]</scope>
    <source>
        <strain evidence="2 3">CCNWXJ 40-4</strain>
    </source>
</reference>
<keyword evidence="1" id="KW-1133">Transmembrane helix</keyword>
<feature type="transmembrane region" description="Helical" evidence="1">
    <location>
        <begin position="36"/>
        <end position="60"/>
    </location>
</feature>
<dbReference type="RefSeq" id="WP_165025797.1">
    <property type="nucleotide sequence ID" value="NZ_JAAKZF010000007.1"/>
</dbReference>
<evidence type="ECO:0000256" key="1">
    <source>
        <dbReference type="SAM" id="Phobius"/>
    </source>
</evidence>
<dbReference type="EMBL" id="JAAKZF010000007">
    <property type="protein sequence ID" value="NGO51123.1"/>
    <property type="molecule type" value="Genomic_DNA"/>
</dbReference>
<keyword evidence="3" id="KW-1185">Reference proteome</keyword>
<dbReference type="Proteomes" id="UP001642900">
    <property type="component" value="Unassembled WGS sequence"/>
</dbReference>
<proteinExistence type="predicted"/>
<keyword evidence="1" id="KW-0472">Membrane</keyword>
<sequence length="173" mass="18811">MNKADTAQPPIPIRDDGLQLEEHRDFQERFWTVERWAWVGFGLILLAALAGLGGGGGVLAHATIATEAGKVDYPRVARWESADEVTVTFGSPGEEHRLTLSPQFSQYFQIEDIQPLPERSLTSPAGEVMVFRSENGPPSKVVLHLRPQRPGLAGYEVSLNGGDPVGVTTVVLP</sequence>
<organism evidence="2 3">
    <name type="scientific">Allomesorhizobium camelthorni</name>
    <dbReference type="NCBI Taxonomy" id="475069"/>
    <lineage>
        <taxon>Bacteria</taxon>
        <taxon>Pseudomonadati</taxon>
        <taxon>Pseudomonadota</taxon>
        <taxon>Alphaproteobacteria</taxon>
        <taxon>Hyphomicrobiales</taxon>
        <taxon>Phyllobacteriaceae</taxon>
        <taxon>Allomesorhizobium</taxon>
    </lineage>
</organism>
<evidence type="ECO:0000313" key="3">
    <source>
        <dbReference type="Proteomes" id="UP001642900"/>
    </source>
</evidence>
<comment type="caution">
    <text evidence="2">The sequence shown here is derived from an EMBL/GenBank/DDBJ whole genome shotgun (WGS) entry which is preliminary data.</text>
</comment>
<accession>A0A6G4WA86</accession>
<gene>
    <name evidence="2" type="ORF">G6N73_07995</name>
</gene>